<evidence type="ECO:0000259" key="8">
    <source>
        <dbReference type="Pfam" id="PF09349"/>
    </source>
</evidence>
<evidence type="ECO:0000256" key="6">
    <source>
        <dbReference type="ARBA" id="ARBA00023239"/>
    </source>
</evidence>
<accession>A0A6G9CR44</accession>
<dbReference type="NCBIfam" id="TIGR03180">
    <property type="entry name" value="UraD_2"/>
    <property type="match status" value="1"/>
</dbReference>
<dbReference type="AlphaFoldDB" id="A0A6G9CR44"/>
<evidence type="ECO:0000256" key="3">
    <source>
        <dbReference type="ARBA" id="ARBA00012257"/>
    </source>
</evidence>
<sequence length="174" mass="18555">MDMPTTSSSGLGAFDALGDHQAVAALLECCHSAVWAQEIASSRPFADLEALFDKADAVLAELPESEIDDALSGHPRIGERSESAASTREQSGVSSATEDVLAELRRKNAEYEETFGHVYLVCASGKSGTELLDILRGRLRNDPATERSVLRTELAAINRIRLARLIDALAGGTA</sequence>
<name>A0A6G9CR44_RHOER</name>
<comment type="catalytic activity">
    <reaction evidence="1">
        <text>5-hydroxy-2-oxo-4-ureido-2,5-dihydro-1H-imidazole-5-carboxylate + H(+) = (S)-allantoin + CO2</text>
        <dbReference type="Rhea" id="RHEA:26301"/>
        <dbReference type="ChEBI" id="CHEBI:15378"/>
        <dbReference type="ChEBI" id="CHEBI:15678"/>
        <dbReference type="ChEBI" id="CHEBI:16526"/>
        <dbReference type="ChEBI" id="CHEBI:58639"/>
        <dbReference type="EC" id="4.1.1.97"/>
    </reaction>
</comment>
<dbReference type="Pfam" id="PF09349">
    <property type="entry name" value="OHCU_decarbox"/>
    <property type="match status" value="1"/>
</dbReference>
<evidence type="ECO:0000313" key="10">
    <source>
        <dbReference type="Proteomes" id="UP000502345"/>
    </source>
</evidence>
<dbReference type="InterPro" id="IPR036778">
    <property type="entry name" value="OHCU_decarboxylase_sf"/>
</dbReference>
<dbReference type="GO" id="GO:0006144">
    <property type="term" value="P:purine nucleobase metabolic process"/>
    <property type="evidence" value="ECO:0007669"/>
    <property type="project" value="UniProtKB-KW"/>
</dbReference>
<dbReference type="SUPFAM" id="SSF158694">
    <property type="entry name" value="UraD-Like"/>
    <property type="match status" value="1"/>
</dbReference>
<keyword evidence="6" id="KW-0456">Lyase</keyword>
<gene>
    <name evidence="9" type="ORF">G9444_2269</name>
</gene>
<proteinExistence type="predicted"/>
<dbReference type="GO" id="GO:0019628">
    <property type="term" value="P:urate catabolic process"/>
    <property type="evidence" value="ECO:0007669"/>
    <property type="project" value="TreeGrafter"/>
</dbReference>
<dbReference type="EC" id="4.1.1.97" evidence="3"/>
<dbReference type="Proteomes" id="UP000502345">
    <property type="component" value="Chromosome"/>
</dbReference>
<dbReference type="GO" id="GO:0051997">
    <property type="term" value="F:2-oxo-4-hydroxy-4-carboxy-5-ureidoimidazoline decarboxylase activity"/>
    <property type="evidence" value="ECO:0007669"/>
    <property type="project" value="UniProtKB-EC"/>
</dbReference>
<dbReference type="InterPro" id="IPR017595">
    <property type="entry name" value="OHCU_decarboxylase-2"/>
</dbReference>
<dbReference type="EMBL" id="CP050124">
    <property type="protein sequence ID" value="QIP39513.1"/>
    <property type="molecule type" value="Genomic_DNA"/>
</dbReference>
<evidence type="ECO:0000313" key="9">
    <source>
        <dbReference type="EMBL" id="QIP39513.1"/>
    </source>
</evidence>
<feature type="compositionally biased region" description="Polar residues" evidence="7">
    <location>
        <begin position="83"/>
        <end position="97"/>
    </location>
</feature>
<evidence type="ECO:0000256" key="1">
    <source>
        <dbReference type="ARBA" id="ARBA00001163"/>
    </source>
</evidence>
<comment type="pathway">
    <text evidence="2">Purine metabolism; urate degradation; (S)-allantoin from urate: step 3/3.</text>
</comment>
<evidence type="ECO:0000256" key="4">
    <source>
        <dbReference type="ARBA" id="ARBA00022631"/>
    </source>
</evidence>
<evidence type="ECO:0000256" key="2">
    <source>
        <dbReference type="ARBA" id="ARBA00004754"/>
    </source>
</evidence>
<dbReference type="PANTHER" id="PTHR43466">
    <property type="entry name" value="2-OXO-4-HYDROXY-4-CARBOXY-5-UREIDOIMIDAZOLINE DECARBOXYLASE-RELATED"/>
    <property type="match status" value="1"/>
</dbReference>
<reference evidence="9 10" key="1">
    <citation type="submission" date="2020-03" db="EMBL/GenBank/DDBJ databases">
        <title>Screen low temperature-resistant strains for efficient degradation of petroleum hydrocarbons under the low temperature.</title>
        <authorList>
            <person name="Wang Y."/>
            <person name="Chen J."/>
        </authorList>
    </citation>
    <scope>NUCLEOTIDE SEQUENCE [LARGE SCALE GENOMIC DNA]</scope>
    <source>
        <strain evidence="9 10">KB1</strain>
    </source>
</reference>
<dbReference type="NCBIfam" id="NF010372">
    <property type="entry name" value="PRK13798.1"/>
    <property type="match status" value="1"/>
</dbReference>
<organism evidence="9 10">
    <name type="scientific">Rhodococcus erythropolis</name>
    <name type="common">Arthrobacter picolinophilus</name>
    <dbReference type="NCBI Taxonomy" id="1833"/>
    <lineage>
        <taxon>Bacteria</taxon>
        <taxon>Bacillati</taxon>
        <taxon>Actinomycetota</taxon>
        <taxon>Actinomycetes</taxon>
        <taxon>Mycobacteriales</taxon>
        <taxon>Nocardiaceae</taxon>
        <taxon>Rhodococcus</taxon>
        <taxon>Rhodococcus erythropolis group</taxon>
    </lineage>
</organism>
<feature type="region of interest" description="Disordered" evidence="7">
    <location>
        <begin position="69"/>
        <end position="97"/>
    </location>
</feature>
<protein>
    <recommendedName>
        <fullName evidence="3">2-oxo-4-hydroxy-4-carboxy-5-ureidoimidazoline decarboxylase</fullName>
        <ecNumber evidence="3">4.1.1.97</ecNumber>
    </recommendedName>
</protein>
<evidence type="ECO:0000256" key="7">
    <source>
        <dbReference type="SAM" id="MobiDB-lite"/>
    </source>
</evidence>
<feature type="domain" description="Oxo-4-hydroxy-4-carboxy-5-ureidoimidazoline decarboxylase" evidence="8">
    <location>
        <begin position="16"/>
        <end position="163"/>
    </location>
</feature>
<keyword evidence="4" id="KW-0659">Purine metabolism</keyword>
<dbReference type="InterPro" id="IPR018020">
    <property type="entry name" value="OHCU_decarboxylase"/>
</dbReference>
<evidence type="ECO:0000256" key="5">
    <source>
        <dbReference type="ARBA" id="ARBA00022793"/>
    </source>
</evidence>
<keyword evidence="5" id="KW-0210">Decarboxylase</keyword>
<dbReference type="Gene3D" id="1.10.3330.10">
    <property type="entry name" value="Oxo-4-hydroxy-4-carboxy-5-ureidoimidazoline decarboxylase"/>
    <property type="match status" value="1"/>
</dbReference>
<dbReference type="PANTHER" id="PTHR43466:SF1">
    <property type="entry name" value="2-OXO-4-HYDROXY-4-CARBOXY-5-UREIDOIMIDAZOLINE DECARBOXYLASE-RELATED"/>
    <property type="match status" value="1"/>
</dbReference>